<dbReference type="InterPro" id="IPR011701">
    <property type="entry name" value="MFS"/>
</dbReference>
<evidence type="ECO:0000256" key="4">
    <source>
        <dbReference type="ARBA" id="ARBA00022692"/>
    </source>
</evidence>
<evidence type="ECO:0000256" key="7">
    <source>
        <dbReference type="SAM" id="Phobius"/>
    </source>
</evidence>
<dbReference type="EMBL" id="CP157942">
    <property type="protein sequence ID" value="XBS67301.1"/>
    <property type="molecule type" value="Genomic_DNA"/>
</dbReference>
<dbReference type="Pfam" id="PF07690">
    <property type="entry name" value="MFS_1"/>
    <property type="match status" value="1"/>
</dbReference>
<evidence type="ECO:0000256" key="2">
    <source>
        <dbReference type="ARBA" id="ARBA00022448"/>
    </source>
</evidence>
<dbReference type="Gene3D" id="1.20.1250.20">
    <property type="entry name" value="MFS general substrate transporter like domains"/>
    <property type="match status" value="1"/>
</dbReference>
<dbReference type="InterPro" id="IPR036259">
    <property type="entry name" value="MFS_trans_sf"/>
</dbReference>
<evidence type="ECO:0000256" key="1">
    <source>
        <dbReference type="ARBA" id="ARBA00004429"/>
    </source>
</evidence>
<keyword evidence="5 7" id="KW-1133">Transmembrane helix</keyword>
<sequence>MTIKFNIGAIEIGQFGGLYYAGYVLAHIPVGILLDRFGSKVVVPICIALTSLGALPLVSSSNWGYSIVGRIITGIGSSASVLGLFKIISIYYHREKFAVMFSISAIIGILGGIFATKPLHILFDEFGWTYCIYNNRIIACFNYLCVYT</sequence>
<feature type="transmembrane region" description="Helical" evidence="7">
    <location>
        <begin position="65"/>
        <end position="85"/>
    </location>
</feature>
<accession>A0AAU7Q2T7</accession>
<dbReference type="GO" id="GO:0022857">
    <property type="term" value="F:transmembrane transporter activity"/>
    <property type="evidence" value="ECO:0007669"/>
    <property type="project" value="InterPro"/>
</dbReference>
<keyword evidence="3" id="KW-1003">Cell membrane</keyword>
<dbReference type="SUPFAM" id="SSF103473">
    <property type="entry name" value="MFS general substrate transporter"/>
    <property type="match status" value="1"/>
</dbReference>
<keyword evidence="4 7" id="KW-0812">Transmembrane</keyword>
<organism evidence="9">
    <name type="scientific">Wolbachia endosymbiont of Armadillidium arcangelii</name>
    <dbReference type="NCBI Taxonomy" id="3158571"/>
    <lineage>
        <taxon>Bacteria</taxon>
        <taxon>Pseudomonadati</taxon>
        <taxon>Pseudomonadota</taxon>
        <taxon>Alphaproteobacteria</taxon>
        <taxon>Rickettsiales</taxon>
        <taxon>Anaplasmataceae</taxon>
        <taxon>Wolbachieae</taxon>
        <taxon>Wolbachia</taxon>
    </lineage>
</organism>
<dbReference type="PROSITE" id="PS50850">
    <property type="entry name" value="MFS"/>
    <property type="match status" value="1"/>
</dbReference>
<dbReference type="InterPro" id="IPR020846">
    <property type="entry name" value="MFS_dom"/>
</dbReference>
<feature type="transmembrane region" description="Helical" evidence="7">
    <location>
        <begin position="12"/>
        <end position="34"/>
    </location>
</feature>
<keyword evidence="6 7" id="KW-0472">Membrane</keyword>
<feature type="transmembrane region" description="Helical" evidence="7">
    <location>
        <begin position="41"/>
        <end position="59"/>
    </location>
</feature>
<dbReference type="AlphaFoldDB" id="A0AAU7Q2T7"/>
<evidence type="ECO:0000256" key="6">
    <source>
        <dbReference type="ARBA" id="ARBA00023136"/>
    </source>
</evidence>
<proteinExistence type="predicted"/>
<gene>
    <name evidence="9" type="ORF">ABLO99_01025</name>
</gene>
<protein>
    <submittedName>
        <fullName evidence="9">MFS transporter</fullName>
    </submittedName>
</protein>
<keyword evidence="2" id="KW-0813">Transport</keyword>
<evidence type="ECO:0000313" key="9">
    <source>
        <dbReference type="EMBL" id="XBS67301.1"/>
    </source>
</evidence>
<comment type="subcellular location">
    <subcellularLocation>
        <location evidence="1">Cell inner membrane</location>
        <topology evidence="1">Multi-pass membrane protein</topology>
    </subcellularLocation>
</comment>
<reference evidence="9" key="1">
    <citation type="submission" date="2024-06" db="EMBL/GenBank/DDBJ databases">
        <authorList>
            <person name="Dussert Y."/>
            <person name="Peccoud J."/>
            <person name="Pigeault R."/>
        </authorList>
    </citation>
    <scope>NUCLEOTIDE SEQUENCE</scope>
    <source>
        <strain evidence="9">WArc</strain>
    </source>
</reference>
<dbReference type="InterPro" id="IPR050171">
    <property type="entry name" value="MFS_Transporters"/>
</dbReference>
<dbReference type="GO" id="GO:0005886">
    <property type="term" value="C:plasma membrane"/>
    <property type="evidence" value="ECO:0007669"/>
    <property type="project" value="UniProtKB-SubCell"/>
</dbReference>
<evidence type="ECO:0000256" key="3">
    <source>
        <dbReference type="ARBA" id="ARBA00022475"/>
    </source>
</evidence>
<dbReference type="RefSeq" id="WP_237350128.1">
    <property type="nucleotide sequence ID" value="NZ_CP157942.1"/>
</dbReference>
<feature type="domain" description="Major facilitator superfamily (MFS) profile" evidence="8">
    <location>
        <begin position="1"/>
        <end position="148"/>
    </location>
</feature>
<name>A0AAU7Q2T7_9RICK</name>
<feature type="transmembrane region" description="Helical" evidence="7">
    <location>
        <begin position="97"/>
        <end position="116"/>
    </location>
</feature>
<evidence type="ECO:0000259" key="8">
    <source>
        <dbReference type="PROSITE" id="PS50850"/>
    </source>
</evidence>
<evidence type="ECO:0000256" key="5">
    <source>
        <dbReference type="ARBA" id="ARBA00022989"/>
    </source>
</evidence>
<dbReference type="PANTHER" id="PTHR23517">
    <property type="entry name" value="RESISTANCE PROTEIN MDTM, PUTATIVE-RELATED-RELATED"/>
    <property type="match status" value="1"/>
</dbReference>